<gene>
    <name evidence="2" type="ORF">A176_005234</name>
</gene>
<organism evidence="2 3">
    <name type="scientific">Pseudomyxococcus hansupus</name>
    <dbReference type="NCBI Taxonomy" id="1297742"/>
    <lineage>
        <taxon>Bacteria</taxon>
        <taxon>Pseudomonadati</taxon>
        <taxon>Myxococcota</taxon>
        <taxon>Myxococcia</taxon>
        <taxon>Myxococcales</taxon>
        <taxon>Cystobacterineae</taxon>
        <taxon>Myxococcaceae</taxon>
        <taxon>Pseudomyxococcus</taxon>
    </lineage>
</organism>
<accession>A0A0H4XJ73</accession>
<keyword evidence="3" id="KW-1185">Reference proteome</keyword>
<evidence type="ECO:0000313" key="3">
    <source>
        <dbReference type="Proteomes" id="UP000009026"/>
    </source>
</evidence>
<keyword evidence="1" id="KW-0378">Hydrolase</keyword>
<dbReference type="eggNOG" id="COG2220">
    <property type="taxonomic scope" value="Bacteria"/>
</dbReference>
<dbReference type="RefSeq" id="WP_002633114.1">
    <property type="nucleotide sequence ID" value="NZ_CP012109.1"/>
</dbReference>
<dbReference type="InterPro" id="IPR036866">
    <property type="entry name" value="RibonucZ/Hydroxyglut_hydro"/>
</dbReference>
<dbReference type="AlphaFoldDB" id="A0A0H4XJ73"/>
<protein>
    <recommendedName>
        <fullName evidence="4">Metallo-beta-lactamase domain-containing protein</fullName>
    </recommendedName>
</protein>
<dbReference type="EMBL" id="CP012109">
    <property type="protein sequence ID" value="AKQ68322.1"/>
    <property type="molecule type" value="Genomic_DNA"/>
</dbReference>
<sequence length="264" mass="28935">MHVTQLRNATVVLDFESGGRPVSLLVDPMLAARAALPTLKWFTRTRRRNPLVDLPPRSSEVLASVTHALITHCQRGHFDHLDRAGARFLRERDIPVFCTPHDASYLRERGMRAQPVSSLERAPFFHGHISAIPCVHGRGWVGGLMEHGVGYFIELPGEPSVYLAGDTLLTDAVRACITERRPDIAIVPAGGARFDAGGDILMDGDDALELARLTTGRVLANHLEALDHCPCTRKSLRAAARQAGLEHKLLVPEDGERYTCPHGG</sequence>
<evidence type="ECO:0000256" key="1">
    <source>
        <dbReference type="ARBA" id="ARBA00022801"/>
    </source>
</evidence>
<proteinExistence type="predicted"/>
<dbReference type="PANTHER" id="PTHR43546">
    <property type="entry name" value="UPF0173 METAL-DEPENDENT HYDROLASE MJ1163-RELATED"/>
    <property type="match status" value="1"/>
</dbReference>
<dbReference type="STRING" id="1297742.A176_005234"/>
<name>A0A0H4XJ73_9BACT</name>
<dbReference type="SUPFAM" id="SSF56281">
    <property type="entry name" value="Metallo-hydrolase/oxidoreductase"/>
    <property type="match status" value="1"/>
</dbReference>
<dbReference type="PANTHER" id="PTHR43546:SF9">
    <property type="entry name" value="L-ASCORBATE-6-PHOSPHATE LACTONASE ULAG-RELATED"/>
    <property type="match status" value="1"/>
</dbReference>
<dbReference type="OrthoDB" id="9805728at2"/>
<dbReference type="Gene3D" id="3.60.15.10">
    <property type="entry name" value="Ribonuclease Z/Hydroxyacylglutathione hydrolase-like"/>
    <property type="match status" value="1"/>
</dbReference>
<dbReference type="GO" id="GO:0016787">
    <property type="term" value="F:hydrolase activity"/>
    <property type="evidence" value="ECO:0007669"/>
    <property type="project" value="UniProtKB-KW"/>
</dbReference>
<reference evidence="2 3" key="1">
    <citation type="journal article" date="2016" name="PLoS ONE">
        <title>Complete Genome Sequence and Comparative Genomics of a Novel Myxobacterium Myxococcus hansupus.</title>
        <authorList>
            <person name="Sharma G."/>
            <person name="Narwani T."/>
            <person name="Subramanian S."/>
        </authorList>
    </citation>
    <scope>NUCLEOTIDE SEQUENCE [LARGE SCALE GENOMIC DNA]</scope>
    <source>
        <strain evidence="3">mixupus</strain>
    </source>
</reference>
<dbReference type="KEGG" id="mym:A176_005234"/>
<evidence type="ECO:0008006" key="4">
    <source>
        <dbReference type="Google" id="ProtNLM"/>
    </source>
</evidence>
<dbReference type="Proteomes" id="UP000009026">
    <property type="component" value="Chromosome"/>
</dbReference>
<evidence type="ECO:0000313" key="2">
    <source>
        <dbReference type="EMBL" id="AKQ68322.1"/>
    </source>
</evidence>
<dbReference type="InterPro" id="IPR050114">
    <property type="entry name" value="UPF0173_UPF0282_UlaG_hydrolase"/>
</dbReference>
<dbReference type="PATRIC" id="fig|1297742.4.peg.5315"/>